<sequence length="491" mass="52645">MLTRSTDKIIVANVPVSPDHYIGGQRISSEKTFTVSSPVDESILGEVAAGGAEEVDAAVNAALKAHPKWAALGPKGRAVYLRRFADIIESRVEELAAVETMSNGSLLESGRKRVMKRAAYNIRFFAEWAENLKGKTWESNGTQYSVQYQPSGVAALITPWNAPLMLTTWKVGPALAAGNTVVVKPPEWAPFTCSLLADCAEEAGLPAGVLNIVQGIGEEAGAALTEHPGISRISFTGSVETGRIIGKVAADRIVPASMELGGKSPLVVFADSDFEAAVRTAIGQYDNAGQVCLAGTRILVEQSIADRFLEAMTEAAGRIVLGDPRKEETDVGPLITREHMNKVEGFVERAKEQGARLVYGGNVSEQLGGLYFEPTLFTDVPEHAEILKEEVFGPVLTFQTFSIEEEAIQMANNTEYGLAATIFTGNEDRAKRVGSAITAGTVWINTFFARDLSAPFGGSKKSGIGREGGDWSFDFFCDIVTLAHKTDSFSS</sequence>
<dbReference type="KEGG" id="asoc:CB4_02007"/>
<dbReference type="RefSeq" id="WP_172890847.1">
    <property type="nucleotide sequence ID" value="NZ_AP017312.1"/>
</dbReference>
<protein>
    <submittedName>
        <fullName evidence="5">2-aminomuconic 6-semialdehyde dehydrogenase</fullName>
        <ecNumber evidence="5">1.2.1.32</ecNumber>
    </submittedName>
</protein>
<dbReference type="CDD" id="cd07093">
    <property type="entry name" value="ALDH_F8_HMSADH"/>
    <property type="match status" value="1"/>
</dbReference>
<keyword evidence="6" id="KW-1185">Reference proteome</keyword>
<dbReference type="InterPro" id="IPR016162">
    <property type="entry name" value="Ald_DH_N"/>
</dbReference>
<comment type="similarity">
    <text evidence="1 3">Belongs to the aldehyde dehydrogenase family.</text>
</comment>
<accession>A0A0U4WGM4</accession>
<dbReference type="Proteomes" id="UP000217696">
    <property type="component" value="Chromosome"/>
</dbReference>
<dbReference type="FunFam" id="3.40.605.10:FF:000007">
    <property type="entry name" value="NAD/NADP-dependent betaine aldehyde dehydrogenase"/>
    <property type="match status" value="1"/>
</dbReference>
<proteinExistence type="inferred from homology"/>
<dbReference type="FunFam" id="3.40.309.10:FF:000012">
    <property type="entry name" value="Betaine aldehyde dehydrogenase"/>
    <property type="match status" value="1"/>
</dbReference>
<dbReference type="InterPro" id="IPR016163">
    <property type="entry name" value="Ald_DH_C"/>
</dbReference>
<keyword evidence="2 3" id="KW-0560">Oxidoreductase</keyword>
<evidence type="ECO:0000259" key="4">
    <source>
        <dbReference type="Pfam" id="PF00171"/>
    </source>
</evidence>
<dbReference type="Pfam" id="PF00171">
    <property type="entry name" value="Aldedh"/>
    <property type="match status" value="1"/>
</dbReference>
<dbReference type="SUPFAM" id="SSF53720">
    <property type="entry name" value="ALDH-like"/>
    <property type="match status" value="1"/>
</dbReference>
<dbReference type="InterPro" id="IPR016160">
    <property type="entry name" value="Ald_DH_CS_CYS"/>
</dbReference>
<dbReference type="PROSITE" id="PS00687">
    <property type="entry name" value="ALDEHYDE_DEHYDR_GLU"/>
    <property type="match status" value="1"/>
</dbReference>
<dbReference type="InterPro" id="IPR016161">
    <property type="entry name" value="Ald_DH/histidinol_DH"/>
</dbReference>
<dbReference type="Gene3D" id="3.40.309.10">
    <property type="entry name" value="Aldehyde Dehydrogenase, Chain A, domain 2"/>
    <property type="match status" value="1"/>
</dbReference>
<dbReference type="EMBL" id="AP017312">
    <property type="protein sequence ID" value="BAU27833.1"/>
    <property type="molecule type" value="Genomic_DNA"/>
</dbReference>
<dbReference type="InterPro" id="IPR029510">
    <property type="entry name" value="Ald_DH_CS_GLU"/>
</dbReference>
<dbReference type="AlphaFoldDB" id="A0A0U4WGM4"/>
<name>A0A0U4WGM4_9BACL</name>
<organism evidence="5 6">
    <name type="scientific">Aneurinibacillus soli</name>
    <dbReference type="NCBI Taxonomy" id="1500254"/>
    <lineage>
        <taxon>Bacteria</taxon>
        <taxon>Bacillati</taxon>
        <taxon>Bacillota</taxon>
        <taxon>Bacilli</taxon>
        <taxon>Bacillales</taxon>
        <taxon>Paenibacillaceae</taxon>
        <taxon>Aneurinibacillus group</taxon>
        <taxon>Aneurinibacillus</taxon>
    </lineage>
</organism>
<evidence type="ECO:0000256" key="3">
    <source>
        <dbReference type="RuleBase" id="RU003345"/>
    </source>
</evidence>
<dbReference type="GO" id="GO:0047102">
    <property type="term" value="F:aminomuconate-semialdehyde dehydrogenase activity"/>
    <property type="evidence" value="ECO:0007669"/>
    <property type="project" value="UniProtKB-EC"/>
</dbReference>
<dbReference type="PANTHER" id="PTHR11699">
    <property type="entry name" value="ALDEHYDE DEHYDROGENASE-RELATED"/>
    <property type="match status" value="1"/>
</dbReference>
<dbReference type="EC" id="1.2.1.32" evidence="5"/>
<dbReference type="PROSITE" id="PS00070">
    <property type="entry name" value="ALDEHYDE_DEHYDR_CYS"/>
    <property type="match status" value="1"/>
</dbReference>
<dbReference type="InterPro" id="IPR015590">
    <property type="entry name" value="Aldehyde_DH_dom"/>
</dbReference>
<evidence type="ECO:0000256" key="2">
    <source>
        <dbReference type="ARBA" id="ARBA00023002"/>
    </source>
</evidence>
<dbReference type="Gene3D" id="3.40.605.10">
    <property type="entry name" value="Aldehyde Dehydrogenase, Chain A, domain 1"/>
    <property type="match status" value="1"/>
</dbReference>
<evidence type="ECO:0000313" key="5">
    <source>
        <dbReference type="EMBL" id="BAU27833.1"/>
    </source>
</evidence>
<reference evidence="5 6" key="1">
    <citation type="submission" date="2015-12" db="EMBL/GenBank/DDBJ databases">
        <title>Genome sequence of Aneurinibacillus soli.</title>
        <authorList>
            <person name="Lee J.S."/>
            <person name="Lee K.C."/>
            <person name="Kim K.K."/>
            <person name="Lee B.W."/>
        </authorList>
    </citation>
    <scope>NUCLEOTIDE SEQUENCE [LARGE SCALE GENOMIC DNA]</scope>
    <source>
        <strain evidence="5 6">CB4</strain>
    </source>
</reference>
<evidence type="ECO:0000313" key="6">
    <source>
        <dbReference type="Proteomes" id="UP000217696"/>
    </source>
</evidence>
<feature type="domain" description="Aldehyde dehydrogenase" evidence="4">
    <location>
        <begin position="29"/>
        <end position="480"/>
    </location>
</feature>
<gene>
    <name evidence="5" type="primary">amnC_1</name>
    <name evidence="5" type="ORF">CB4_02007</name>
</gene>
<evidence type="ECO:0000256" key="1">
    <source>
        <dbReference type="ARBA" id="ARBA00009986"/>
    </source>
</evidence>